<dbReference type="EMBL" id="JBEZAM010000008">
    <property type="protein sequence ID" value="MEU7293340.1"/>
    <property type="molecule type" value="Genomic_DNA"/>
</dbReference>
<feature type="region of interest" description="Disordered" evidence="1">
    <location>
        <begin position="67"/>
        <end position="91"/>
    </location>
</feature>
<proteinExistence type="predicted"/>
<organism evidence="2 3">
    <name type="scientific">Streptomyces exfoliatus</name>
    <name type="common">Streptomyces hydrogenans</name>
    <dbReference type="NCBI Taxonomy" id="1905"/>
    <lineage>
        <taxon>Bacteria</taxon>
        <taxon>Bacillati</taxon>
        <taxon>Actinomycetota</taxon>
        <taxon>Actinomycetes</taxon>
        <taxon>Kitasatosporales</taxon>
        <taxon>Streptomycetaceae</taxon>
        <taxon>Streptomyces</taxon>
    </lineage>
</organism>
<protein>
    <recommendedName>
        <fullName evidence="4">Terminase small subunit</fullName>
    </recommendedName>
</protein>
<reference evidence="2 3" key="1">
    <citation type="submission" date="2024-06" db="EMBL/GenBank/DDBJ databases">
        <title>The Natural Products Discovery Center: Release of the First 8490 Sequenced Strains for Exploring Actinobacteria Biosynthetic Diversity.</title>
        <authorList>
            <person name="Kalkreuter E."/>
            <person name="Kautsar S.A."/>
            <person name="Yang D."/>
            <person name="Bader C.D."/>
            <person name="Teijaro C.N."/>
            <person name="Fluegel L."/>
            <person name="Davis C.M."/>
            <person name="Simpson J.R."/>
            <person name="Lauterbach L."/>
            <person name="Steele A.D."/>
            <person name="Gui C."/>
            <person name="Meng S."/>
            <person name="Li G."/>
            <person name="Viehrig K."/>
            <person name="Ye F."/>
            <person name="Su P."/>
            <person name="Kiefer A.F."/>
            <person name="Nichols A."/>
            <person name="Cepeda A.J."/>
            <person name="Yan W."/>
            <person name="Fan B."/>
            <person name="Jiang Y."/>
            <person name="Adhikari A."/>
            <person name="Zheng C.-J."/>
            <person name="Schuster L."/>
            <person name="Cowan T.M."/>
            <person name="Smanski M.J."/>
            <person name="Chevrette M.G."/>
            <person name="De Carvalho L.P.S."/>
            <person name="Shen B."/>
        </authorList>
    </citation>
    <scope>NUCLEOTIDE SEQUENCE [LARGE SCALE GENOMIC DNA]</scope>
    <source>
        <strain evidence="2 3">NPDC045705</strain>
    </source>
</reference>
<accession>A0ABV3CSZ8</accession>
<evidence type="ECO:0000313" key="3">
    <source>
        <dbReference type="Proteomes" id="UP001551210"/>
    </source>
</evidence>
<dbReference type="RefSeq" id="WP_359205694.1">
    <property type="nucleotide sequence ID" value="NZ_JBEZAM010000008.1"/>
</dbReference>
<gene>
    <name evidence="2" type="ORF">AB0A76_09070</name>
</gene>
<keyword evidence="3" id="KW-1185">Reference proteome</keyword>
<name>A0ABV3CSZ8_STREX</name>
<sequence length="91" mass="9654">MIADSVEDELDQLGVIASSPGLAAVALSLARSLDAIEVGDAPASRAVVARELHALMVRLRALAPVQEQGDTVDDIAHQREKRRAEAKRKSG</sequence>
<evidence type="ECO:0000256" key="1">
    <source>
        <dbReference type="SAM" id="MobiDB-lite"/>
    </source>
</evidence>
<feature type="compositionally biased region" description="Basic residues" evidence="1">
    <location>
        <begin position="79"/>
        <end position="91"/>
    </location>
</feature>
<evidence type="ECO:0008006" key="4">
    <source>
        <dbReference type="Google" id="ProtNLM"/>
    </source>
</evidence>
<evidence type="ECO:0000313" key="2">
    <source>
        <dbReference type="EMBL" id="MEU7293340.1"/>
    </source>
</evidence>
<comment type="caution">
    <text evidence="2">The sequence shown here is derived from an EMBL/GenBank/DDBJ whole genome shotgun (WGS) entry which is preliminary data.</text>
</comment>
<dbReference type="Proteomes" id="UP001551210">
    <property type="component" value="Unassembled WGS sequence"/>
</dbReference>